<gene>
    <name evidence="2" type="ORF">MYCIT1_LOCUS3796</name>
</gene>
<evidence type="ECO:0000313" key="2">
    <source>
        <dbReference type="EMBL" id="CAK5263994.1"/>
    </source>
</evidence>
<dbReference type="Proteomes" id="UP001295794">
    <property type="component" value="Unassembled WGS sequence"/>
</dbReference>
<name>A0AAD2JWB5_9AGAR</name>
<feature type="non-terminal residue" evidence="2">
    <location>
        <position position="1"/>
    </location>
</feature>
<organism evidence="2 3">
    <name type="scientific">Mycena citricolor</name>
    <dbReference type="NCBI Taxonomy" id="2018698"/>
    <lineage>
        <taxon>Eukaryota</taxon>
        <taxon>Fungi</taxon>
        <taxon>Dikarya</taxon>
        <taxon>Basidiomycota</taxon>
        <taxon>Agaricomycotina</taxon>
        <taxon>Agaricomycetes</taxon>
        <taxon>Agaricomycetidae</taxon>
        <taxon>Agaricales</taxon>
        <taxon>Marasmiineae</taxon>
        <taxon>Mycenaceae</taxon>
        <taxon>Mycena</taxon>
    </lineage>
</organism>
<dbReference type="AlphaFoldDB" id="A0AAD2JWB5"/>
<feature type="compositionally biased region" description="Low complexity" evidence="1">
    <location>
        <begin position="201"/>
        <end position="211"/>
    </location>
</feature>
<accession>A0AAD2JWB5</accession>
<evidence type="ECO:0000313" key="3">
    <source>
        <dbReference type="Proteomes" id="UP001295794"/>
    </source>
</evidence>
<reference evidence="2" key="1">
    <citation type="submission" date="2023-11" db="EMBL/GenBank/DDBJ databases">
        <authorList>
            <person name="De Vega J J."/>
            <person name="De Vega J J."/>
        </authorList>
    </citation>
    <scope>NUCLEOTIDE SEQUENCE</scope>
</reference>
<keyword evidence="3" id="KW-1185">Reference proteome</keyword>
<protein>
    <submittedName>
        <fullName evidence="2">Uncharacterized protein</fullName>
    </submittedName>
</protein>
<sequence length="416" mass="45627">LPVWRRLGMADTLEPIVIPPMVVEKHFTCSGSGLRFEEQERVSADSLRSLLLPSAGRNGIGDRDRPKAWWGAQTLFYGMKYTKTMTIAQLRAQLEDALRDKRNALHVPQSLLDLEYQSNKEFRELNAQVRDKAGMSAGAGAGAGGKRKRATTDESGATEKTTKSAASQKKPRLQKAEAVPVPKTKPRTKQTAKKSTMDVVPAPSSSKPAPKQTAANSTSAYDIEGFEPMDVDVEPVVQQTKQTARKSTGGRPPALHPSRSRNTKRQPRADSVSGRWSIRCPFITESWGHDDLSANIVQTGASLLGEFDLGVIRGLIRSDRVEPRGANGAYVALFWAGETGEGYDGEISPPNPSRSGYIKFTGDHLKGQINSVPACGDSLEFDGRWVGPADRITSSWGDYSQEAYERANRSRWGNRW</sequence>
<feature type="compositionally biased region" description="Polar residues" evidence="1">
    <location>
        <begin position="153"/>
        <end position="167"/>
    </location>
</feature>
<proteinExistence type="predicted"/>
<feature type="region of interest" description="Disordered" evidence="1">
    <location>
        <begin position="135"/>
        <end position="217"/>
    </location>
</feature>
<comment type="caution">
    <text evidence="2">The sequence shown here is derived from an EMBL/GenBank/DDBJ whole genome shotgun (WGS) entry which is preliminary data.</text>
</comment>
<feature type="compositionally biased region" description="Polar residues" evidence="1">
    <location>
        <begin position="237"/>
        <end position="246"/>
    </location>
</feature>
<dbReference type="EMBL" id="CAVNYO010000045">
    <property type="protein sequence ID" value="CAK5263994.1"/>
    <property type="molecule type" value="Genomic_DNA"/>
</dbReference>
<feature type="region of interest" description="Disordered" evidence="1">
    <location>
        <begin position="237"/>
        <end position="272"/>
    </location>
</feature>
<evidence type="ECO:0000256" key="1">
    <source>
        <dbReference type="SAM" id="MobiDB-lite"/>
    </source>
</evidence>